<evidence type="ECO:0000256" key="1">
    <source>
        <dbReference type="ARBA" id="ARBA00006767"/>
    </source>
</evidence>
<dbReference type="GO" id="GO:0022627">
    <property type="term" value="C:cytosolic small ribosomal subunit"/>
    <property type="evidence" value="ECO:0007669"/>
    <property type="project" value="TreeGrafter"/>
</dbReference>
<keyword evidence="10" id="KW-1185">Reference proteome</keyword>
<evidence type="ECO:0000259" key="8">
    <source>
        <dbReference type="PROSITE" id="PS50126"/>
    </source>
</evidence>
<feature type="domain" description="S1 motif" evidence="8">
    <location>
        <begin position="101"/>
        <end position="171"/>
    </location>
</feature>
<dbReference type="InterPro" id="IPR050437">
    <property type="entry name" value="Ribos_protein_bS1-like"/>
</dbReference>
<organism evidence="9 10">
    <name type="scientific">Labilibaculum filiforme</name>
    <dbReference type="NCBI Taxonomy" id="1940526"/>
    <lineage>
        <taxon>Bacteria</taxon>
        <taxon>Pseudomonadati</taxon>
        <taxon>Bacteroidota</taxon>
        <taxon>Bacteroidia</taxon>
        <taxon>Marinilabiliales</taxon>
        <taxon>Marinifilaceae</taxon>
        <taxon>Labilibaculum</taxon>
    </lineage>
</organism>
<gene>
    <name evidence="9" type="ORF">BZG02_13460</name>
</gene>
<evidence type="ECO:0000313" key="10">
    <source>
        <dbReference type="Proteomes" id="UP000233535"/>
    </source>
</evidence>
<dbReference type="Gene3D" id="2.40.50.140">
    <property type="entry name" value="Nucleic acid-binding proteins"/>
    <property type="match status" value="3"/>
</dbReference>
<keyword evidence="2" id="KW-0677">Repeat</keyword>
<dbReference type="SMART" id="SM00316">
    <property type="entry name" value="S1"/>
    <property type="match status" value="3"/>
</dbReference>
<evidence type="ECO:0000313" key="9">
    <source>
        <dbReference type="EMBL" id="PKQ62311.1"/>
    </source>
</evidence>
<name>A0A2N3HW99_9BACT</name>
<dbReference type="InterPro" id="IPR012340">
    <property type="entry name" value="NA-bd_OB-fold"/>
</dbReference>
<dbReference type="RefSeq" id="WP_180335727.1">
    <property type="nucleotide sequence ID" value="NZ_MVDD01000009.1"/>
</dbReference>
<dbReference type="PANTHER" id="PTHR10724">
    <property type="entry name" value="30S RIBOSOMAL PROTEIN S1"/>
    <property type="match status" value="1"/>
</dbReference>
<dbReference type="PRINTS" id="PR00681">
    <property type="entry name" value="RIBOSOMALS1"/>
</dbReference>
<dbReference type="EMBL" id="MVDD01000009">
    <property type="protein sequence ID" value="PKQ62311.1"/>
    <property type="molecule type" value="Genomic_DNA"/>
</dbReference>
<proteinExistence type="inferred from homology"/>
<dbReference type="Proteomes" id="UP000233535">
    <property type="component" value="Unassembled WGS sequence"/>
</dbReference>
<dbReference type="PANTHER" id="PTHR10724:SF7">
    <property type="entry name" value="SMALL RIBOSOMAL SUBUNIT PROTEIN BS1C"/>
    <property type="match status" value="1"/>
</dbReference>
<reference evidence="9 10" key="1">
    <citation type="journal article" date="2017" name="Front. Microbiol.">
        <title>Labilibaculum manganireducens gen. nov., sp. nov. and Labilibaculum filiforme sp. nov., Novel Bacteroidetes Isolated from Subsurface Sediments of the Baltic Sea.</title>
        <authorList>
            <person name="Vandieken V."/>
            <person name="Marshall I.P."/>
            <person name="Niemann H."/>
            <person name="Engelen B."/>
            <person name="Cypionka H."/>
        </authorList>
    </citation>
    <scope>NUCLEOTIDE SEQUENCE [LARGE SCALE GENOMIC DNA]</scope>
    <source>
        <strain evidence="9 10">59.16B</strain>
    </source>
</reference>
<dbReference type="AlphaFoldDB" id="A0A2N3HW99"/>
<accession>A0A2N3HW99</accession>
<dbReference type="SUPFAM" id="SSF50249">
    <property type="entry name" value="Nucleic acid-binding proteins"/>
    <property type="match status" value="3"/>
</dbReference>
<comment type="similarity">
    <text evidence="1">Belongs to the bacterial ribosomal protein bS1 family.</text>
</comment>
<comment type="caution">
    <text evidence="9">The sequence shown here is derived from an EMBL/GenBank/DDBJ whole genome shotgun (WGS) entry which is preliminary data.</text>
</comment>
<evidence type="ECO:0000256" key="7">
    <source>
        <dbReference type="ARBA" id="ARBA00035517"/>
    </source>
</evidence>
<sequence>MTTWQNIASRYKEGTIQTGRIIKMLEYACSIEMEEGISGLLHLKDMAWITSNLKPCDFVNHEDTIEVMILEVNEEKKFISLGLKQCKDNPWKGISTRYPEGKRVKGSVTKIVDYGCIVLLEKDIEGLVLVSDMHWTDRNIHPSRIVNIGDTIEVMVLDVQEERYRMTLGIKQCQPNPWEQFAKKYQVNDRITGIVDSFTHFGIFLKLEGDLSVLVHTSDLPEESEQLAKGDPLKVRVISIDIERERIALKAN</sequence>
<keyword evidence="3" id="KW-0694">RNA-binding</keyword>
<evidence type="ECO:0000256" key="6">
    <source>
        <dbReference type="ARBA" id="ARBA00035293"/>
    </source>
</evidence>
<dbReference type="GO" id="GO:0006412">
    <property type="term" value="P:translation"/>
    <property type="evidence" value="ECO:0007669"/>
    <property type="project" value="TreeGrafter"/>
</dbReference>
<evidence type="ECO:0000256" key="3">
    <source>
        <dbReference type="ARBA" id="ARBA00022884"/>
    </source>
</evidence>
<dbReference type="GO" id="GO:0003735">
    <property type="term" value="F:structural constituent of ribosome"/>
    <property type="evidence" value="ECO:0007669"/>
    <property type="project" value="TreeGrafter"/>
</dbReference>
<feature type="domain" description="S1 motif" evidence="8">
    <location>
        <begin position="14"/>
        <end position="84"/>
    </location>
</feature>
<dbReference type="GO" id="GO:0003729">
    <property type="term" value="F:mRNA binding"/>
    <property type="evidence" value="ECO:0007669"/>
    <property type="project" value="TreeGrafter"/>
</dbReference>
<keyword evidence="4" id="KW-0689">Ribosomal protein</keyword>
<dbReference type="Pfam" id="PF00575">
    <property type="entry name" value="S1"/>
    <property type="match status" value="3"/>
</dbReference>
<keyword evidence="5" id="KW-0687">Ribonucleoprotein</keyword>
<dbReference type="PROSITE" id="PS50126">
    <property type="entry name" value="S1"/>
    <property type="match status" value="3"/>
</dbReference>
<evidence type="ECO:0000256" key="2">
    <source>
        <dbReference type="ARBA" id="ARBA00022737"/>
    </source>
</evidence>
<evidence type="ECO:0000256" key="5">
    <source>
        <dbReference type="ARBA" id="ARBA00023274"/>
    </source>
</evidence>
<protein>
    <recommendedName>
        <fullName evidence="6">Small ribosomal subunit protein bS1</fullName>
    </recommendedName>
    <alternativeName>
        <fullName evidence="7">30S ribosomal protein S1</fullName>
    </alternativeName>
</protein>
<dbReference type="FunFam" id="2.40.50.140:FF:000011">
    <property type="entry name" value="30S ribosomal protein S1"/>
    <property type="match status" value="1"/>
</dbReference>
<dbReference type="InterPro" id="IPR035104">
    <property type="entry name" value="Ribosomal_protein_S1-like"/>
</dbReference>
<evidence type="ECO:0000256" key="4">
    <source>
        <dbReference type="ARBA" id="ARBA00022980"/>
    </source>
</evidence>
<feature type="domain" description="S1 motif" evidence="8">
    <location>
        <begin position="188"/>
        <end position="252"/>
    </location>
</feature>
<dbReference type="InterPro" id="IPR003029">
    <property type="entry name" value="S1_domain"/>
</dbReference>